<feature type="domain" description="RING-type" evidence="5">
    <location>
        <begin position="228"/>
        <end position="269"/>
    </location>
</feature>
<dbReference type="Proteomes" id="UP000236161">
    <property type="component" value="Unassembled WGS sequence"/>
</dbReference>
<evidence type="ECO:0000256" key="4">
    <source>
        <dbReference type="PROSITE-ProRule" id="PRU00175"/>
    </source>
</evidence>
<dbReference type="Pfam" id="PF13639">
    <property type="entry name" value="zf-RING_2"/>
    <property type="match status" value="1"/>
</dbReference>
<evidence type="ECO:0000256" key="2">
    <source>
        <dbReference type="ARBA" id="ARBA00022771"/>
    </source>
</evidence>
<dbReference type="GO" id="GO:0016567">
    <property type="term" value="P:protein ubiquitination"/>
    <property type="evidence" value="ECO:0007669"/>
    <property type="project" value="TreeGrafter"/>
</dbReference>
<dbReference type="SUPFAM" id="SSF57850">
    <property type="entry name" value="RING/U-box"/>
    <property type="match status" value="1"/>
</dbReference>
<organism evidence="6 7">
    <name type="scientific">Apostasia shenzhenica</name>
    <dbReference type="NCBI Taxonomy" id="1088818"/>
    <lineage>
        <taxon>Eukaryota</taxon>
        <taxon>Viridiplantae</taxon>
        <taxon>Streptophyta</taxon>
        <taxon>Embryophyta</taxon>
        <taxon>Tracheophyta</taxon>
        <taxon>Spermatophyta</taxon>
        <taxon>Magnoliopsida</taxon>
        <taxon>Liliopsida</taxon>
        <taxon>Asparagales</taxon>
        <taxon>Orchidaceae</taxon>
        <taxon>Apostasioideae</taxon>
        <taxon>Apostasia</taxon>
    </lineage>
</organism>
<dbReference type="AlphaFoldDB" id="A0A2I0B3Z3"/>
<evidence type="ECO:0000256" key="3">
    <source>
        <dbReference type="ARBA" id="ARBA00022833"/>
    </source>
</evidence>
<proteinExistence type="predicted"/>
<dbReference type="PANTHER" id="PTHR15710">
    <property type="entry name" value="E3 UBIQUITIN-PROTEIN LIGASE PRAJA"/>
    <property type="match status" value="1"/>
</dbReference>
<dbReference type="EMBL" id="KZ451917">
    <property type="protein sequence ID" value="PKA62507.1"/>
    <property type="molecule type" value="Genomic_DNA"/>
</dbReference>
<keyword evidence="3" id="KW-0862">Zinc</keyword>
<dbReference type="GO" id="GO:0008270">
    <property type="term" value="F:zinc ion binding"/>
    <property type="evidence" value="ECO:0007669"/>
    <property type="project" value="UniProtKB-KW"/>
</dbReference>
<dbReference type="InterPro" id="IPR001841">
    <property type="entry name" value="Znf_RING"/>
</dbReference>
<sequence length="301" mass="33850">MSASSSMDHLLCPLDLLDGEEVGVSPFYITGAILDGAFDDFFVSRRSSAVGSNEVPWNRRPCRREDVLGEIESEAVVEEQIIAVGDDPVGCETDLPFCWECLQIDEDRRVPAEEFEWEEIAGHSDEGEIHGSTGFAEDEISSHRDGEDAARSADWELLLPVEDLGRNDIESIFLEDHEAFVDASDYDVLLGQFGEHNSARPAAKSAVDSLPSFLWTEEDVTKNRTQYCAVCKDEIWLTEMVKMLPCMHHYHEDCILPWLDRRNTCPLCRYELPSSEEEVERWKAAAGVGDTSHDFEVLPTS</sequence>
<dbReference type="PANTHER" id="PTHR15710:SF108">
    <property type="entry name" value="OS03G0286100 PROTEIN"/>
    <property type="match status" value="1"/>
</dbReference>
<evidence type="ECO:0000259" key="5">
    <source>
        <dbReference type="PROSITE" id="PS50089"/>
    </source>
</evidence>
<reference evidence="6 7" key="1">
    <citation type="journal article" date="2017" name="Nature">
        <title>The Apostasia genome and the evolution of orchids.</title>
        <authorList>
            <person name="Zhang G.Q."/>
            <person name="Liu K.W."/>
            <person name="Li Z."/>
            <person name="Lohaus R."/>
            <person name="Hsiao Y.Y."/>
            <person name="Niu S.C."/>
            <person name="Wang J.Y."/>
            <person name="Lin Y.C."/>
            <person name="Xu Q."/>
            <person name="Chen L.J."/>
            <person name="Yoshida K."/>
            <person name="Fujiwara S."/>
            <person name="Wang Z.W."/>
            <person name="Zhang Y.Q."/>
            <person name="Mitsuda N."/>
            <person name="Wang M."/>
            <person name="Liu G.H."/>
            <person name="Pecoraro L."/>
            <person name="Huang H.X."/>
            <person name="Xiao X.J."/>
            <person name="Lin M."/>
            <person name="Wu X.Y."/>
            <person name="Wu W.L."/>
            <person name="Chen Y.Y."/>
            <person name="Chang S.B."/>
            <person name="Sakamoto S."/>
            <person name="Ohme-Takagi M."/>
            <person name="Yagi M."/>
            <person name="Zeng S.J."/>
            <person name="Shen C.Y."/>
            <person name="Yeh C.M."/>
            <person name="Luo Y.B."/>
            <person name="Tsai W.C."/>
            <person name="Van de Peer Y."/>
            <person name="Liu Z.J."/>
        </authorList>
    </citation>
    <scope>NUCLEOTIDE SEQUENCE [LARGE SCALE GENOMIC DNA]</scope>
    <source>
        <strain evidence="7">cv. Shenzhen</strain>
        <tissue evidence="6">Stem</tissue>
    </source>
</reference>
<keyword evidence="2 4" id="KW-0863">Zinc-finger</keyword>
<dbReference type="GO" id="GO:0061630">
    <property type="term" value="F:ubiquitin protein ligase activity"/>
    <property type="evidence" value="ECO:0007669"/>
    <property type="project" value="TreeGrafter"/>
</dbReference>
<keyword evidence="7" id="KW-1185">Reference proteome</keyword>
<evidence type="ECO:0000313" key="6">
    <source>
        <dbReference type="EMBL" id="PKA62507.1"/>
    </source>
</evidence>
<evidence type="ECO:0000256" key="1">
    <source>
        <dbReference type="ARBA" id="ARBA00022723"/>
    </source>
</evidence>
<evidence type="ECO:0000313" key="7">
    <source>
        <dbReference type="Proteomes" id="UP000236161"/>
    </source>
</evidence>
<dbReference type="Gene3D" id="3.30.40.10">
    <property type="entry name" value="Zinc/RING finger domain, C3HC4 (zinc finger)"/>
    <property type="match status" value="1"/>
</dbReference>
<dbReference type="STRING" id="1088818.A0A2I0B3Z3"/>
<name>A0A2I0B3Z3_9ASPA</name>
<accession>A0A2I0B3Z3</accession>
<gene>
    <name evidence="6" type="ORF">AXF42_Ash009394</name>
</gene>
<dbReference type="SMART" id="SM00184">
    <property type="entry name" value="RING"/>
    <property type="match status" value="1"/>
</dbReference>
<dbReference type="GO" id="GO:0005737">
    <property type="term" value="C:cytoplasm"/>
    <property type="evidence" value="ECO:0007669"/>
    <property type="project" value="TreeGrafter"/>
</dbReference>
<dbReference type="InterPro" id="IPR013083">
    <property type="entry name" value="Znf_RING/FYVE/PHD"/>
</dbReference>
<dbReference type="OrthoDB" id="8062037at2759"/>
<keyword evidence="1" id="KW-0479">Metal-binding</keyword>
<dbReference type="PROSITE" id="PS50089">
    <property type="entry name" value="ZF_RING_2"/>
    <property type="match status" value="1"/>
</dbReference>
<protein>
    <submittedName>
        <fullName evidence="6">E3 ubiquitin-protein ligase RING1-like</fullName>
    </submittedName>
</protein>